<accession>A9BAN8</accession>
<evidence type="ECO:0000313" key="1">
    <source>
        <dbReference type="EMBL" id="ABX08900.1"/>
    </source>
</evidence>
<dbReference type="AlphaFoldDB" id="A9BAN8"/>
<protein>
    <submittedName>
        <fullName evidence="1">Uncharacterized protein</fullName>
    </submittedName>
</protein>
<dbReference type="OrthoDB" id="538225at2"/>
<dbReference type="KEGG" id="pmj:P9211_09691"/>
<dbReference type="Proteomes" id="UP000000788">
    <property type="component" value="Chromosome"/>
</dbReference>
<dbReference type="eggNOG" id="COG0456">
    <property type="taxonomic scope" value="Bacteria"/>
</dbReference>
<proteinExistence type="predicted"/>
<evidence type="ECO:0000313" key="2">
    <source>
        <dbReference type="Proteomes" id="UP000000788"/>
    </source>
</evidence>
<dbReference type="STRING" id="93059.P9211_09691"/>
<sequence>MQDDNTKPITVEFLSFNHLPSIGMEKDGDTFQWLQLMVFKGLIARIEERFPNLLPAKQPSCLVAIQSNQVLGYIALIPVNIKGTCWAISEPTLNSSLKEPQTRSIKRILFDNALKIKVLNVRNWLTICSTANSDELTNARYNGFQPLKYINRWKPSQEGDTLQNQITQNNSSASIKWEQINKTNYLDVWRLAQSSEPVHIRQIIDRDSKEILTNKSSVNGVLISSEGKYRKAIAALIPHYFSQEKQIFKLIRDVAWDSRLKIELSIILNNLARREKELYIDISSDDIELGQLFKDISWQLIDEKVILGKTLLKRAEFKQLFSEQIGIDSMLKKLRPQSPPLPSPLRNIH</sequence>
<dbReference type="RefSeq" id="WP_012195521.1">
    <property type="nucleotide sequence ID" value="NC_009976.1"/>
</dbReference>
<organism evidence="1 2">
    <name type="scientific">Prochlorococcus marinus (strain MIT 9211)</name>
    <dbReference type="NCBI Taxonomy" id="93059"/>
    <lineage>
        <taxon>Bacteria</taxon>
        <taxon>Bacillati</taxon>
        <taxon>Cyanobacteriota</taxon>
        <taxon>Cyanophyceae</taxon>
        <taxon>Synechococcales</taxon>
        <taxon>Prochlorococcaceae</taxon>
        <taxon>Prochlorococcus</taxon>
    </lineage>
</organism>
<dbReference type="HOGENOM" id="CLU_778277_0_0_3"/>
<gene>
    <name evidence="1" type="ordered locus">P9211_09691</name>
</gene>
<keyword evidence="2" id="KW-1185">Reference proteome</keyword>
<name>A9BAN8_PROM4</name>
<dbReference type="EMBL" id="CP000878">
    <property type="protein sequence ID" value="ABX08900.1"/>
    <property type="molecule type" value="Genomic_DNA"/>
</dbReference>
<reference evidence="1 2" key="1">
    <citation type="journal article" date="2007" name="PLoS Genet.">
        <title>Patterns and implications of gene gain and loss in the evolution of Prochlorococcus.</title>
        <authorList>
            <person name="Kettler G.C."/>
            <person name="Martiny A.C."/>
            <person name="Huang K."/>
            <person name="Zucker J."/>
            <person name="Coleman M.L."/>
            <person name="Rodrigue S."/>
            <person name="Chen F."/>
            <person name="Lapidus A."/>
            <person name="Ferriera S."/>
            <person name="Johnson J."/>
            <person name="Steglich C."/>
            <person name="Church G.M."/>
            <person name="Richardson P."/>
            <person name="Chisholm S.W."/>
        </authorList>
    </citation>
    <scope>NUCLEOTIDE SEQUENCE [LARGE SCALE GENOMIC DNA]</scope>
    <source>
        <strain evidence="2">MIT 9211</strain>
    </source>
</reference>